<feature type="domain" description="Teneurin-like YD-shell" evidence="3">
    <location>
        <begin position="2003"/>
        <end position="2178"/>
    </location>
</feature>
<evidence type="ECO:0000259" key="3">
    <source>
        <dbReference type="Pfam" id="PF25023"/>
    </source>
</evidence>
<gene>
    <name evidence="4" type="ORF">JIN84_04675</name>
</gene>
<protein>
    <submittedName>
        <fullName evidence="4">RHS repeat protein</fullName>
    </submittedName>
</protein>
<dbReference type="InterPro" id="IPR056823">
    <property type="entry name" value="TEN-like_YD-shell"/>
</dbReference>
<sequence>MLRSWFLQFIVTVVLITSMNVSALPPSWWSAADSAGKKVIDTSVTDPNNYGPVNIGQAKFVAKRAIEALRIHAPVVADQIESDLVGSGKIIPSWTVPAAGTEEAKDQYSPLQVGQLKAIADPFYRRLNAHDPAWLNAQLLANMTKDPADSANYFPWTSSTSDDDNRAIATIGQLKAVFSLHFDTVTDQVQVLNSGNMRRLQVAGNLLVKVTAPDGTPQSGVHLQFTRLSGDGGFPGGITDTDRTTNTSGEVSAGDYLSPEGDVIRVSLHTSQGTQTVWLPANVAGPTYTYVEGEGGWNYSPPTYSHATGREPVVQKPPIDPPGGAGPVESILKYIDYDATVETRWTYTPTEGEPSSGEASAVVEWRHGGIHRVIKTPEYDENGNVVSTSTENRPDIFKESLNTVVMEFGAAAYHIDDDDGVYDSAGSVSMILTGKQPEGYTLKTNLAYHWKDYAGVYGFDHGVNPSQVIDLTDAGTTIGINIAKSGRSTGWIGATIGPFISSGPGTPDPGDSGLSWDELENNLVKIDPVTPKKLNAEVLYSMSVDSVFESPPRWEISSSNPNVWVCLIGPDSTKNDIQRWDKMPSSNSDECDFSLRPGVKIMNANGNDGESTITLKFLTWDGTTIVEKKFDVAVIGSSEDEDPSFEYGEQSLSSTMAIEESSGPKYRKIALNGRPISDEKPQNENESDEEDEETYVDALSRELHHSTTDVYVPVPGSDLALTVRRNVTSEIWNPTSDLLPREDPTLGFGPAWRSNLSANIRIVEQVALPPEDLEVKPDPGTLGPLVAQVPVSERKMRGLSQPDPNYAFVTDENGATHRFVIGYNWGATGTSFRYYVPAPTSANEKDSHEMSLEEEEGKLVFKKRHGNTLVFQDCIRFYTERVRTFVNGLGSGGSLALDTPEEGGGTPSKNGTRGARGSGQLQDYRYLRLLSVTDRTGTCLNYNYEGGKDIIPTSISASISAADRPDLAIHIKAENGKVKSVFDPNGNETTYDYLTSCGALSEVKAGGNRIAKYGYKRWYEPDPKKNVTNAEGASLLSWATGSAGPFQYEEGTQHLDVFSITDAMDNTVEFTYTPDRSHLVEATSRFAGIAAGVLSDQGKSTSIYPAAGYPPDVSRIDLPNGGVVRIGNSSSIAAAPGGTVLPDSSKHTTVLDAGNHRRTYYWSECVSAQINQLQLGYEQRMPVGGIDRLINKTPQSTGTTHNVNATGTASLHTFYTKMAILHDEGGSETFTFDHLAGCAVKSVKDFSGNETRFGYGESFVPGAPPLAFSPKDGGLGTLYSSKPTSQTDALLRRKKFVYGQKGMLEQTHDHNNHITDYGVDDMGRTTRELTTHGGNTLSETEIAYHTNTSETVSTATGFPGFVIRRTVKNTGVFASSSDPSWVQPLTQLYEPDAQGRVSRQATDMNGSNTIDAGDLVTSFTYDRNGNKLSETNPSGSTTWFRYDVRNRLTGVTHPDGTEKKIIYDIRGKKVLEYDERGIASGYVYDARGRLTKTIRDMNGNLAQTPTGLTGINPGVDIITEMVYNQVDSLEQVKDPRGYVSVTEYDHLQRPKKKITPGPTWPVGVAPDDSAANQVTRLFYDGPNAGATSFDVSGFKPTKIVDPRGYASLFVYDELYRLKESRVQYSLSPERYAVTENTYDSVSGGIDHVYEKRRPVTADGTSVAGTWGDQRHTHTLYDDLYRPTTVTVYDTGGDSQTATARTATGLVRQTTRRLTATDTAVTDLEYDRAGRLVKTIAPSVPLDGTATLVRPETTTVYSPSGAVIETVDARNISTWFVHDARDRLIQTIAPAVYDADSQQDNRPSISTTAYDKSGNPVKTTNPRGHSTVTTYDAADRAIQVALPACWDAATSQEITPVTITGYDLAGNPIKVSDANGSATVNTYDPLNRVTTTKTNPVVPATTSTHANDQTVTFAWDKVGNKTTVTDGLGQVTSFEYDGKNRLIATVWDSNDTTRRKVDSSEYDALVKTASVDPRANRTEYSYNARLLPTGSTCAQIPDDNETRTYDHAGRLLTVNRTSPADPRNVTYIHDALDRVTRETSAGSNHDYGYDRAGNRTLVQYSTGRKLVTAYDNQNRVTTIDEQITGVSGVRQTGYEYDLAGNVLAKTQANGTKESNTYDPLGRRTSQSTMKGATPISNFLYTYDRVGNLLTIGETYSSTTIPNRNLTNTYDRQNRLLTEKADTLNTAQAVTKSVLTTYTYNKGDSRLTKNVRETQGATQISDVTETSVYGDAANGKNSNQLHSHTKNGQTTTYTYDAAGNREGRWVGGSLKESYGWDSRNRLTSLTQASPAKTYGYGYDYRARRVIRDESAAGGANTTISFSGGTSVLEKTGATLDVEYIRGSDYGGILYTIRSGTNSFNAYNSRGDVVAKTTSAGTVSWQATYESFGTRTTETPTANPDRQKANTKEEDPTGLLNEGFRYRDLTTGSFISRDPLGFVDGPNVYTYVRQNPWTMFDPEGLESANEKKWKDMAHDENQPILPRLGAIAMAVGESLNPFRSDSSLREAGRGLQQGFAESRETLKRDAPHGVREVAQFALGVGSAGTAMISGPASTGDVKDSIQQQGFVKTAKQMTTGLVDHAVNNPVEFAGEILAGGAMGKALAGKGPVASSARNIVAEGVVDAANTVAEAGTGYRSFSAFKRAEGVAGEGQAWHHIVEQTPGNVERFGAEAIHNTENLVRLPHGPGTIHNQISGFYSSKQPFTGGQTVRQWLAPQSFESQAEFGRNIMQQFGGNP</sequence>
<dbReference type="NCBIfam" id="TIGR01643">
    <property type="entry name" value="YD_repeat_2x"/>
    <property type="match status" value="4"/>
</dbReference>
<feature type="region of interest" description="Disordered" evidence="2">
    <location>
        <begin position="2385"/>
        <end position="2412"/>
    </location>
</feature>
<dbReference type="InterPro" id="IPR022385">
    <property type="entry name" value="Rhs_assc_core"/>
</dbReference>
<dbReference type="EMBL" id="JAENIK010000004">
    <property type="protein sequence ID" value="MBK1814897.1"/>
    <property type="molecule type" value="Genomic_DNA"/>
</dbReference>
<feature type="compositionally biased region" description="Polar residues" evidence="2">
    <location>
        <begin position="1795"/>
        <end position="1824"/>
    </location>
</feature>
<feature type="region of interest" description="Disordered" evidence="2">
    <location>
        <begin position="1794"/>
        <end position="1824"/>
    </location>
</feature>
<reference evidence="4" key="1">
    <citation type="submission" date="2021-01" db="EMBL/GenBank/DDBJ databases">
        <title>Modified the classification status of verrucomicrobia.</title>
        <authorList>
            <person name="Feng X."/>
        </authorList>
    </citation>
    <scope>NUCLEOTIDE SEQUENCE</scope>
    <source>
        <strain evidence="4">JCM 18052</strain>
    </source>
</reference>
<dbReference type="PANTHER" id="PTHR32305">
    <property type="match status" value="1"/>
</dbReference>
<dbReference type="InterPro" id="IPR018247">
    <property type="entry name" value="EF_Hand_1_Ca_BS"/>
</dbReference>
<dbReference type="InterPro" id="IPR050708">
    <property type="entry name" value="T6SS_VgrG/RHS"/>
</dbReference>
<evidence type="ECO:0000256" key="1">
    <source>
        <dbReference type="ARBA" id="ARBA00022737"/>
    </source>
</evidence>
<keyword evidence="5" id="KW-1185">Reference proteome</keyword>
<name>A0A934V6C8_9BACT</name>
<comment type="caution">
    <text evidence="4">The sequence shown here is derived from an EMBL/GenBank/DDBJ whole genome shotgun (WGS) entry which is preliminary data.</text>
</comment>
<dbReference type="InterPro" id="IPR006530">
    <property type="entry name" value="YD"/>
</dbReference>
<feature type="compositionally biased region" description="Basic and acidic residues" evidence="2">
    <location>
        <begin position="2398"/>
        <end position="2408"/>
    </location>
</feature>
<feature type="region of interest" description="Disordered" evidence="2">
    <location>
        <begin position="232"/>
        <end position="254"/>
    </location>
</feature>
<dbReference type="InterPro" id="IPR031325">
    <property type="entry name" value="RHS_repeat"/>
</dbReference>
<dbReference type="Pfam" id="PF25023">
    <property type="entry name" value="TEN_YD-shell"/>
    <property type="match status" value="1"/>
</dbReference>
<dbReference type="RefSeq" id="WP_200349845.1">
    <property type="nucleotide sequence ID" value="NZ_BAABHZ010000010.1"/>
</dbReference>
<accession>A0A934V6C8</accession>
<evidence type="ECO:0000313" key="4">
    <source>
        <dbReference type="EMBL" id="MBK1814897.1"/>
    </source>
</evidence>
<evidence type="ECO:0000256" key="2">
    <source>
        <dbReference type="SAM" id="MobiDB-lite"/>
    </source>
</evidence>
<feature type="compositionally biased region" description="Polar residues" evidence="2">
    <location>
        <begin position="2385"/>
        <end position="2397"/>
    </location>
</feature>
<dbReference type="Proteomes" id="UP000600139">
    <property type="component" value="Unassembled WGS sequence"/>
</dbReference>
<dbReference type="Pfam" id="PF05593">
    <property type="entry name" value="RHS_repeat"/>
    <property type="match status" value="3"/>
</dbReference>
<dbReference type="PANTHER" id="PTHR32305:SF15">
    <property type="entry name" value="PROTEIN RHSA-RELATED"/>
    <property type="match status" value="1"/>
</dbReference>
<keyword evidence="1" id="KW-0677">Repeat</keyword>
<feature type="region of interest" description="Disordered" evidence="2">
    <location>
        <begin position="893"/>
        <end position="918"/>
    </location>
</feature>
<dbReference type="NCBIfam" id="TIGR03696">
    <property type="entry name" value="Rhs_assc_core"/>
    <property type="match status" value="1"/>
</dbReference>
<feature type="region of interest" description="Disordered" evidence="2">
    <location>
        <begin position="672"/>
        <end position="693"/>
    </location>
</feature>
<dbReference type="Gene3D" id="2.180.10.10">
    <property type="entry name" value="RHS repeat-associated core"/>
    <property type="match status" value="5"/>
</dbReference>
<evidence type="ECO:0000313" key="5">
    <source>
        <dbReference type="Proteomes" id="UP000600139"/>
    </source>
</evidence>
<proteinExistence type="predicted"/>
<organism evidence="4 5">
    <name type="scientific">Luteolibacter yonseiensis</name>
    <dbReference type="NCBI Taxonomy" id="1144680"/>
    <lineage>
        <taxon>Bacteria</taxon>
        <taxon>Pseudomonadati</taxon>
        <taxon>Verrucomicrobiota</taxon>
        <taxon>Verrucomicrobiia</taxon>
        <taxon>Verrucomicrobiales</taxon>
        <taxon>Verrucomicrobiaceae</taxon>
        <taxon>Luteolibacter</taxon>
    </lineage>
</organism>
<dbReference type="PROSITE" id="PS00018">
    <property type="entry name" value="EF_HAND_1"/>
    <property type="match status" value="1"/>
</dbReference>